<dbReference type="EMBL" id="CP130319">
    <property type="protein sequence ID" value="WNR45062.1"/>
    <property type="molecule type" value="Genomic_DNA"/>
</dbReference>
<feature type="binding site" evidence="3">
    <location>
        <position position="395"/>
    </location>
    <ligand>
        <name>Zn(2+)</name>
        <dbReference type="ChEBI" id="CHEBI:29105"/>
        <label>2</label>
    </ligand>
</feature>
<dbReference type="GO" id="GO:0016813">
    <property type="term" value="F:hydrolase activity, acting on carbon-nitrogen (but not peptide) bonds, in linear amidines"/>
    <property type="evidence" value="ECO:0007669"/>
    <property type="project" value="InterPro"/>
</dbReference>
<dbReference type="NCBIfam" id="TIGR01879">
    <property type="entry name" value="hydantase"/>
    <property type="match status" value="1"/>
</dbReference>
<evidence type="ECO:0000256" key="3">
    <source>
        <dbReference type="PIRSR" id="PIRSR001235-1"/>
    </source>
</evidence>
<keyword evidence="3" id="KW-0479">Metal-binding</keyword>
<dbReference type="Gene3D" id="3.40.630.10">
    <property type="entry name" value="Zn peptidases"/>
    <property type="match status" value="1"/>
</dbReference>
<dbReference type="Proteomes" id="UP001304650">
    <property type="component" value="Chromosome"/>
</dbReference>
<evidence type="ECO:0000256" key="1">
    <source>
        <dbReference type="ARBA" id="ARBA00006153"/>
    </source>
</evidence>
<dbReference type="SUPFAM" id="SSF53187">
    <property type="entry name" value="Zn-dependent exopeptidases"/>
    <property type="match status" value="1"/>
</dbReference>
<evidence type="ECO:0000259" key="5">
    <source>
        <dbReference type="Pfam" id="PF07687"/>
    </source>
</evidence>
<dbReference type="CDD" id="cd03884">
    <property type="entry name" value="M20_bAS"/>
    <property type="match status" value="1"/>
</dbReference>
<feature type="binding site" evidence="4">
    <location>
        <position position="228"/>
    </location>
    <ligand>
        <name>allantoate</name>
        <dbReference type="ChEBI" id="CHEBI:17536"/>
    </ligand>
</feature>
<dbReference type="GO" id="GO:0046872">
    <property type="term" value="F:metal ion binding"/>
    <property type="evidence" value="ECO:0007669"/>
    <property type="project" value="UniProtKB-KW"/>
</dbReference>
<reference evidence="6" key="1">
    <citation type="submission" date="2022-02" db="EMBL/GenBank/DDBJ databases">
        <title>Paenibacillus sp. MBLB1832 Whole Genome Shotgun Sequencing.</title>
        <authorList>
            <person name="Hwang C.Y."/>
            <person name="Cho E.-S."/>
            <person name="Seo M.-J."/>
        </authorList>
    </citation>
    <scope>NUCLEOTIDE SEQUENCE</scope>
    <source>
        <strain evidence="6">MBLB1832</strain>
    </source>
</reference>
<feature type="domain" description="Peptidase M20 dimerisation" evidence="5">
    <location>
        <begin position="224"/>
        <end position="324"/>
    </location>
</feature>
<dbReference type="InterPro" id="IPR002933">
    <property type="entry name" value="Peptidase_M20"/>
</dbReference>
<gene>
    <name evidence="6" type="ORF">MJB10_02615</name>
</gene>
<feature type="binding site" evidence="4">
    <location>
        <position position="301"/>
    </location>
    <ligand>
        <name>allantoate</name>
        <dbReference type="ChEBI" id="CHEBI:17536"/>
    </ligand>
</feature>
<dbReference type="PANTHER" id="PTHR32494:SF5">
    <property type="entry name" value="ALLANTOATE AMIDOHYDROLASE"/>
    <property type="match status" value="1"/>
</dbReference>
<proteinExistence type="inferred from homology"/>
<keyword evidence="7" id="KW-1185">Reference proteome</keyword>
<feature type="binding site" evidence="3">
    <location>
        <position position="103"/>
    </location>
    <ligand>
        <name>Zn(2+)</name>
        <dbReference type="ChEBI" id="CHEBI:29105"/>
        <label>1</label>
    </ligand>
</feature>
<evidence type="ECO:0000313" key="7">
    <source>
        <dbReference type="Proteomes" id="UP001304650"/>
    </source>
</evidence>
<sequence length="430" mass="46562">MAKMNEQPQEDLLAQYGERMLHTLEWLAAFGADPKGGVTRLLYTEPWLQAQLALIDSMQSMGLKADFDEIGNVFGKLQGSDSTLKPVLTGSHIDTVKNGGKYDGAYGVIASMMALGYLKAMYGTPKRTLEMVSFCEEEGSRFPLAYWGSGHVSGVLSMVDGAHLADPEGVTLLEAMAQAGFETSLAVPHPAKRTDIGAYLEIHIEQGSVLEVKNKQIGVVTAIVGQIRMTVVVTGTPNHAGTTPMTMRRDALAAVAEMVALTEQMALAEGEPMVATVGRLEVKRGTSNVVPGEVEFTLDIRHTDERKIEAFRAELIGKFKKIAVRRDLHIATVERLNTLPVAMDGGISLEIETACDFYGYTHMRMPSGAGHDAQLFGPICPSAMIFVPSQAGISHSPEEFTKPEALIVGFQTLVHVLYQYGYGGKADENL</sequence>
<accession>A0AA96LN50</accession>
<dbReference type="NCBIfam" id="NF006771">
    <property type="entry name" value="PRK09290.1-5"/>
    <property type="match status" value="1"/>
</dbReference>
<evidence type="ECO:0000256" key="4">
    <source>
        <dbReference type="PIRSR" id="PIRSR001235-2"/>
    </source>
</evidence>
<feature type="binding site" evidence="3">
    <location>
        <position position="138"/>
    </location>
    <ligand>
        <name>Zn(2+)</name>
        <dbReference type="ChEBI" id="CHEBI:29105"/>
        <label>2</label>
    </ligand>
</feature>
<feature type="binding site" evidence="3">
    <location>
        <position position="103"/>
    </location>
    <ligand>
        <name>Zn(2+)</name>
        <dbReference type="ChEBI" id="CHEBI:29105"/>
        <label>2</label>
    </ligand>
</feature>
<dbReference type="InterPro" id="IPR011650">
    <property type="entry name" value="Peptidase_M20_dimer"/>
</dbReference>
<feature type="binding site" evidence="3">
    <location>
        <position position="203"/>
    </location>
    <ligand>
        <name>Zn(2+)</name>
        <dbReference type="ChEBI" id="CHEBI:29105"/>
        <label>1</label>
    </ligand>
</feature>
<protein>
    <submittedName>
        <fullName evidence="6">Zn-dependent hydrolase</fullName>
    </submittedName>
</protein>
<organism evidence="6 7">
    <name type="scientific">Paenibacillus roseopurpureus</name>
    <dbReference type="NCBI Taxonomy" id="2918901"/>
    <lineage>
        <taxon>Bacteria</taxon>
        <taxon>Bacillati</taxon>
        <taxon>Bacillota</taxon>
        <taxon>Bacilli</taxon>
        <taxon>Bacillales</taxon>
        <taxon>Paenibacillaceae</taxon>
        <taxon>Paenibacillus</taxon>
    </lineage>
</organism>
<dbReference type="PANTHER" id="PTHR32494">
    <property type="entry name" value="ALLANTOATE DEIMINASE-RELATED"/>
    <property type="match status" value="1"/>
</dbReference>
<comment type="similarity">
    <text evidence="1">Belongs to the peptidase M20 family.</text>
</comment>
<evidence type="ECO:0000256" key="2">
    <source>
        <dbReference type="ARBA" id="ARBA00022801"/>
    </source>
</evidence>
<feature type="binding site" evidence="4">
    <location>
        <position position="288"/>
    </location>
    <ligand>
        <name>allantoate</name>
        <dbReference type="ChEBI" id="CHEBI:17536"/>
    </ligand>
</feature>
<dbReference type="KEGG" id="proo:MJB10_02615"/>
<dbReference type="Pfam" id="PF07687">
    <property type="entry name" value="M20_dimer"/>
    <property type="match status" value="1"/>
</dbReference>
<dbReference type="Gene3D" id="3.30.70.360">
    <property type="match status" value="1"/>
</dbReference>
<keyword evidence="2 6" id="KW-0378">Hydrolase</keyword>
<dbReference type="RefSeq" id="WP_314801481.1">
    <property type="nucleotide sequence ID" value="NZ_CP130319.1"/>
</dbReference>
<keyword evidence="3" id="KW-0862">Zinc</keyword>
<name>A0AA96LN50_9BACL</name>
<dbReference type="Pfam" id="PF01546">
    <property type="entry name" value="Peptidase_M20"/>
    <property type="match status" value="1"/>
</dbReference>
<dbReference type="InterPro" id="IPR010158">
    <property type="entry name" value="Amidase_Cbmase"/>
</dbReference>
<dbReference type="SUPFAM" id="SSF55031">
    <property type="entry name" value="Bacterial exopeptidase dimerisation domain"/>
    <property type="match status" value="1"/>
</dbReference>
<dbReference type="PIRSF" id="PIRSF001235">
    <property type="entry name" value="Amidase_carbamoylase"/>
    <property type="match status" value="1"/>
</dbReference>
<feature type="binding site" evidence="3">
    <location>
        <position position="92"/>
    </location>
    <ligand>
        <name>Zn(2+)</name>
        <dbReference type="ChEBI" id="CHEBI:29105"/>
        <label>1</label>
    </ligand>
</feature>
<evidence type="ECO:0000313" key="6">
    <source>
        <dbReference type="EMBL" id="WNR45062.1"/>
    </source>
</evidence>
<dbReference type="InterPro" id="IPR036264">
    <property type="entry name" value="Bact_exopeptidase_dim_dom"/>
</dbReference>
<comment type="cofactor">
    <cofactor evidence="3">
        <name>Zn(2+)</name>
        <dbReference type="ChEBI" id="CHEBI:29105"/>
    </cofactor>
    <text evidence="3">Binds 2 Zn(2+) ions per subunit.</text>
</comment>
<dbReference type="AlphaFoldDB" id="A0AA96LN50"/>